<dbReference type="EMBL" id="JACSQB010000025">
    <property type="protein sequence ID" value="MBD8046021.1"/>
    <property type="molecule type" value="Genomic_DNA"/>
</dbReference>
<accession>A0ABR8YP43</accession>
<protein>
    <recommendedName>
        <fullName evidence="3">Flagellar hook-length control protein FliK</fullName>
    </recommendedName>
</protein>
<comment type="caution">
    <text evidence="1">The sequence shown here is derived from an EMBL/GenBank/DDBJ whole genome shotgun (WGS) entry which is preliminary data.</text>
</comment>
<name>A0ABR8YP43_9CLOT</name>
<reference evidence="1 2" key="1">
    <citation type="submission" date="2020-08" db="EMBL/GenBank/DDBJ databases">
        <title>A Genomic Blueprint of the Chicken Gut Microbiome.</title>
        <authorList>
            <person name="Gilroy R."/>
            <person name="Ravi A."/>
            <person name="Getino M."/>
            <person name="Pursley I."/>
            <person name="Horton D.L."/>
            <person name="Alikhan N.-F."/>
            <person name="Baker D."/>
            <person name="Gharbi K."/>
            <person name="Hall N."/>
            <person name="Watson M."/>
            <person name="Adriaenssens E.M."/>
            <person name="Foster-Nyarko E."/>
            <person name="Jarju S."/>
            <person name="Secka A."/>
            <person name="Antonio M."/>
            <person name="Oren A."/>
            <person name="Chaudhuri R."/>
            <person name="La Ragione R.M."/>
            <person name="Hildebrand F."/>
            <person name="Pallen M.J."/>
        </authorList>
    </citation>
    <scope>NUCLEOTIDE SEQUENCE [LARGE SCALE GENOMIC DNA]</scope>
    <source>
        <strain evidence="1 2">N37</strain>
    </source>
</reference>
<gene>
    <name evidence="1" type="ORF">H9637_03010</name>
</gene>
<sequence>MSGIWKINMVQNQATQQDFNKTTFRKGDSFSARILNINKESGELVIRLLDGRQFPAKIDGSIDDALLENYLLKFVVDDFSGGKLTLTLSDSKALDNLVPLEEKTILEEVIKNLGLKIPKGDEYILKEMIKFNIPLTQENFDEIKNIIDFINKINIKEGEEDKFIDKYLAARNIEPNSEKAALVKNTLKSFFSSLKTLDLNSLLMMKEENIPITEENIKSFNNINKEELVICKNIEELLDVLNAENKDTSIENKNINKGNENTNKENKISDYKLLNSLDKENTEMKSDISSNNLKDISMQENDIWIKDVNSNLAADKADNKTVVDNANIIVKDEEKNISDIKERETIVSEEEKIVKEKVVDGKENNVTKDIKESNSGEKDIELKSKITASKEEQVTEDKIIKDNSISKDIKDNKIFEKDMDLKFKIPTSDLVKNEIKEKISIMKNGIMQIIKANEDNPAAFNKAMHFIESKLQDFKIFNTLSNDYYYLNIPMNIKERDYDCKLVIKDERGKGKKIDSRNIKIATSIKTLNMEVVDAFINVNNEYISIDIHSQKAFMDMLESYRYKLIEDLSCNSYVFNVNIKEKIENFTLSNCRDFFDDNDLSIINVRV</sequence>
<dbReference type="Proteomes" id="UP000627166">
    <property type="component" value="Unassembled WGS sequence"/>
</dbReference>
<evidence type="ECO:0000313" key="1">
    <source>
        <dbReference type="EMBL" id="MBD8046021.1"/>
    </source>
</evidence>
<organism evidence="1 2">
    <name type="scientific">Clostridium faecium</name>
    <dbReference type="NCBI Taxonomy" id="2762223"/>
    <lineage>
        <taxon>Bacteria</taxon>
        <taxon>Bacillati</taxon>
        <taxon>Bacillota</taxon>
        <taxon>Clostridia</taxon>
        <taxon>Eubacteriales</taxon>
        <taxon>Clostridiaceae</taxon>
        <taxon>Clostridium</taxon>
    </lineage>
</organism>
<evidence type="ECO:0008006" key="3">
    <source>
        <dbReference type="Google" id="ProtNLM"/>
    </source>
</evidence>
<proteinExistence type="predicted"/>
<evidence type="ECO:0000313" key="2">
    <source>
        <dbReference type="Proteomes" id="UP000627166"/>
    </source>
</evidence>
<keyword evidence="2" id="KW-1185">Reference proteome</keyword>
<dbReference type="RefSeq" id="WP_191738998.1">
    <property type="nucleotide sequence ID" value="NZ_JACSQB010000025.1"/>
</dbReference>